<sequence>MYGKKKLTREVLYGLALGALTTGVTGACLPGQAAAMTLTEYKQALQEGRAFDVPTQSRQPKVVTTSDLASTQEKPKILRVSGSSWGAVIH</sequence>
<gene>
    <name evidence="1" type="ORF">HF878_03510</name>
</gene>
<evidence type="ECO:0000313" key="2">
    <source>
        <dbReference type="Proteomes" id="UP000543804"/>
    </source>
</evidence>
<dbReference type="EMBL" id="JABAFA010000007">
    <property type="protein sequence ID" value="NMD98552.1"/>
    <property type="molecule type" value="Genomic_DNA"/>
</dbReference>
<dbReference type="AlphaFoldDB" id="A0A848B7T2"/>
<proteinExistence type="predicted"/>
<dbReference type="Proteomes" id="UP000543804">
    <property type="component" value="Unassembled WGS sequence"/>
</dbReference>
<reference evidence="1 2" key="1">
    <citation type="submission" date="2020-04" db="EMBL/GenBank/DDBJ databases">
        <authorList>
            <person name="Hitch T.C.A."/>
            <person name="Wylensek D."/>
            <person name="Clavel T."/>
        </authorList>
    </citation>
    <scope>NUCLEOTIDE SEQUENCE [LARGE SCALE GENOMIC DNA]</scope>
    <source>
        <strain evidence="1 2">PG-130-P53-12</strain>
    </source>
</reference>
<dbReference type="PROSITE" id="PS51257">
    <property type="entry name" value="PROKAR_LIPOPROTEIN"/>
    <property type="match status" value="1"/>
</dbReference>
<dbReference type="RefSeq" id="WP_170077220.1">
    <property type="nucleotide sequence ID" value="NZ_JABAFA010000007.1"/>
</dbReference>
<comment type="caution">
    <text evidence="1">The sequence shown here is derived from an EMBL/GenBank/DDBJ whole genome shotgun (WGS) entry which is preliminary data.</text>
</comment>
<name>A0A848B7T2_9FIRM</name>
<feature type="non-terminal residue" evidence="1">
    <location>
        <position position="90"/>
    </location>
</feature>
<accession>A0A848B7T2</accession>
<evidence type="ECO:0000313" key="1">
    <source>
        <dbReference type="EMBL" id="NMD98552.1"/>
    </source>
</evidence>
<keyword evidence="2" id="KW-1185">Reference proteome</keyword>
<organism evidence="1 2">
    <name type="scientific">Selenomonas bovis</name>
    <dbReference type="NCBI Taxonomy" id="416586"/>
    <lineage>
        <taxon>Bacteria</taxon>
        <taxon>Bacillati</taxon>
        <taxon>Bacillota</taxon>
        <taxon>Negativicutes</taxon>
        <taxon>Selenomonadales</taxon>
        <taxon>Selenomonadaceae</taxon>
        <taxon>Selenomonas</taxon>
    </lineage>
</organism>
<protein>
    <submittedName>
        <fullName evidence="1">Uncharacterized protein</fullName>
    </submittedName>
</protein>